<evidence type="ECO:0000256" key="16">
    <source>
        <dbReference type="RuleBase" id="RU003874"/>
    </source>
</evidence>
<dbReference type="InterPro" id="IPR036670">
    <property type="entry name" value="SecA_X-link_sf"/>
</dbReference>
<dbReference type="InterPro" id="IPR027417">
    <property type="entry name" value="P-loop_NTPase"/>
</dbReference>
<dbReference type="Pfam" id="PF07516">
    <property type="entry name" value="SecA_SW"/>
    <property type="match status" value="1"/>
</dbReference>
<evidence type="ECO:0000256" key="3">
    <source>
        <dbReference type="ARBA" id="ARBA00022448"/>
    </source>
</evidence>
<dbReference type="InterPro" id="IPR014001">
    <property type="entry name" value="Helicase_ATP-bd"/>
</dbReference>
<feature type="domain" description="SecA family profile" evidence="19">
    <location>
        <begin position="5"/>
        <end position="637"/>
    </location>
</feature>
<dbReference type="Gene3D" id="3.40.50.300">
    <property type="entry name" value="P-loop containing nucleotide triphosphate hydrolases"/>
    <property type="match status" value="2"/>
</dbReference>
<evidence type="ECO:0000256" key="10">
    <source>
        <dbReference type="ARBA" id="ARBA00022840"/>
    </source>
</evidence>
<feature type="binding site" evidence="15">
    <location>
        <position position="89"/>
    </location>
    <ligand>
        <name>ATP</name>
        <dbReference type="ChEBI" id="CHEBI:30616"/>
    </ligand>
</feature>
<dbReference type="InterPro" id="IPR044722">
    <property type="entry name" value="SecA_SF2_C"/>
</dbReference>
<evidence type="ECO:0000256" key="12">
    <source>
        <dbReference type="ARBA" id="ARBA00022967"/>
    </source>
</evidence>
<dbReference type="CDD" id="cd18803">
    <property type="entry name" value="SF2_C_secA"/>
    <property type="match status" value="1"/>
</dbReference>
<evidence type="ECO:0000256" key="11">
    <source>
        <dbReference type="ARBA" id="ARBA00022927"/>
    </source>
</evidence>
<keyword evidence="4 15" id="KW-1003">Cell membrane</keyword>
<dbReference type="GO" id="GO:0031522">
    <property type="term" value="C:cell envelope Sec protein transport complex"/>
    <property type="evidence" value="ECO:0007669"/>
    <property type="project" value="TreeGrafter"/>
</dbReference>
<evidence type="ECO:0000256" key="1">
    <source>
        <dbReference type="ARBA" id="ARBA00001947"/>
    </source>
</evidence>
<dbReference type="FunFam" id="3.40.50.300:FF:001790">
    <property type="entry name" value="Protein translocase subunit SecA"/>
    <property type="match status" value="1"/>
</dbReference>
<feature type="domain" description="Helicase C-terminal" evidence="18">
    <location>
        <begin position="427"/>
        <end position="645"/>
    </location>
</feature>
<dbReference type="SUPFAM" id="SSF52540">
    <property type="entry name" value="P-loop containing nucleoside triphosphate hydrolases"/>
    <property type="match status" value="2"/>
</dbReference>
<evidence type="ECO:0000313" key="20">
    <source>
        <dbReference type="EMBL" id="XBY44483.1"/>
    </source>
</evidence>
<dbReference type="FunFam" id="1.10.3060.10:FF:000003">
    <property type="entry name" value="Protein translocase subunit SecA"/>
    <property type="match status" value="1"/>
</dbReference>
<feature type="domain" description="Helicase ATP-binding" evidence="17">
    <location>
        <begin position="91"/>
        <end position="249"/>
    </location>
</feature>
<keyword evidence="6" id="KW-0997">Cell inner membrane</keyword>
<dbReference type="GO" id="GO:0005524">
    <property type="term" value="F:ATP binding"/>
    <property type="evidence" value="ECO:0007669"/>
    <property type="project" value="UniProtKB-UniRule"/>
</dbReference>
<reference evidence="20" key="1">
    <citation type="submission" date="2024-06" db="EMBL/GenBank/DDBJ databases">
        <title>Methylostella associata gen. nov., sp. nov., a novel Ancalomicrobiaceae-affiliated facultatively methylotrophic bacteria that feed on methanotrophs of the genus Methylococcus.</title>
        <authorList>
            <person name="Saltykova V."/>
            <person name="Danilova O.V."/>
            <person name="Oshkin I.Y."/>
            <person name="Belova S.E."/>
            <person name="Pimenov N.V."/>
            <person name="Dedysh S.N."/>
        </authorList>
    </citation>
    <scope>NUCLEOTIDE SEQUENCE</scope>
    <source>
        <strain evidence="20">S20</strain>
    </source>
</reference>
<evidence type="ECO:0000259" key="19">
    <source>
        <dbReference type="PROSITE" id="PS51196"/>
    </source>
</evidence>
<dbReference type="InterPro" id="IPR011130">
    <property type="entry name" value="SecA_preprotein_X-link_dom"/>
</dbReference>
<proteinExistence type="inferred from homology"/>
<comment type="cofactor">
    <cofactor evidence="1">
        <name>Zn(2+)</name>
        <dbReference type="ChEBI" id="CHEBI:29105"/>
    </cofactor>
</comment>
<keyword evidence="14 15" id="KW-0472">Membrane</keyword>
<dbReference type="InterPro" id="IPR014018">
    <property type="entry name" value="SecA_motor_DEAD"/>
</dbReference>
<dbReference type="PROSITE" id="PS51194">
    <property type="entry name" value="HELICASE_CTER"/>
    <property type="match status" value="1"/>
</dbReference>
<dbReference type="InterPro" id="IPR011116">
    <property type="entry name" value="SecA_Wing/Scaffold"/>
</dbReference>
<dbReference type="PROSITE" id="PS51192">
    <property type="entry name" value="HELICASE_ATP_BIND_1"/>
    <property type="match status" value="1"/>
</dbReference>
<evidence type="ECO:0000256" key="5">
    <source>
        <dbReference type="ARBA" id="ARBA00022490"/>
    </source>
</evidence>
<dbReference type="FunFam" id="3.40.50.300:FF:000334">
    <property type="entry name" value="Protein translocase subunit SecA"/>
    <property type="match status" value="1"/>
</dbReference>
<dbReference type="EMBL" id="CP158568">
    <property type="protein sequence ID" value="XBY44483.1"/>
    <property type="molecule type" value="Genomic_DNA"/>
</dbReference>
<dbReference type="SMART" id="SM00957">
    <property type="entry name" value="SecA_DEAD"/>
    <property type="match status" value="1"/>
</dbReference>
<evidence type="ECO:0000256" key="2">
    <source>
        <dbReference type="ARBA" id="ARBA00007650"/>
    </source>
</evidence>
<dbReference type="GO" id="GO:0046872">
    <property type="term" value="F:metal ion binding"/>
    <property type="evidence" value="ECO:0007669"/>
    <property type="project" value="UniProtKB-KW"/>
</dbReference>
<dbReference type="GO" id="GO:0005886">
    <property type="term" value="C:plasma membrane"/>
    <property type="evidence" value="ECO:0007669"/>
    <property type="project" value="UniProtKB-SubCell"/>
</dbReference>
<dbReference type="InterPro" id="IPR036266">
    <property type="entry name" value="SecA_Wing/Scaffold_sf"/>
</dbReference>
<name>A0AAU7X9S2_9HYPH</name>
<dbReference type="Gene3D" id="1.10.3060.10">
    <property type="entry name" value="Helical scaffold and wing domains of SecA"/>
    <property type="match status" value="1"/>
</dbReference>
<evidence type="ECO:0000256" key="13">
    <source>
        <dbReference type="ARBA" id="ARBA00023010"/>
    </source>
</evidence>
<keyword evidence="3 15" id="KW-0813">Transport</keyword>
<comment type="subcellular location">
    <subcellularLocation>
        <location evidence="15">Cell membrane</location>
        <topology evidence="15">Peripheral membrane protein</topology>
        <orientation evidence="15">Cytoplasmic side</orientation>
    </subcellularLocation>
    <subcellularLocation>
        <location evidence="15">Cytoplasm</location>
    </subcellularLocation>
    <text evidence="15">Distribution is 50-50.</text>
</comment>
<comment type="similarity">
    <text evidence="2 15 16">Belongs to the SecA family.</text>
</comment>
<gene>
    <name evidence="15 20" type="primary">secA</name>
    <name evidence="20" type="ORF">ABS361_21130</name>
</gene>
<keyword evidence="10 15" id="KW-0067">ATP-binding</keyword>
<comment type="function">
    <text evidence="15">Part of the Sec protein translocase complex. Interacts with the SecYEG preprotein conducting channel. Has a central role in coupling the hydrolysis of ATP to the transfer of proteins into and across the cell membrane, serving both as a receptor for the preprotein-SecB complex and as an ATP-driven molecular motor driving the stepwise translocation of polypeptide chains across the membrane.</text>
</comment>
<evidence type="ECO:0000256" key="7">
    <source>
        <dbReference type="ARBA" id="ARBA00022723"/>
    </source>
</evidence>
<dbReference type="GO" id="GO:0008564">
    <property type="term" value="F:protein-exporting ATPase activity"/>
    <property type="evidence" value="ECO:0007669"/>
    <property type="project" value="UniProtKB-EC"/>
</dbReference>
<evidence type="ECO:0000256" key="9">
    <source>
        <dbReference type="ARBA" id="ARBA00022833"/>
    </source>
</evidence>
<dbReference type="InterPro" id="IPR004027">
    <property type="entry name" value="SEC_C_motif"/>
</dbReference>
<dbReference type="PROSITE" id="PS01312">
    <property type="entry name" value="SECA"/>
    <property type="match status" value="1"/>
</dbReference>
<dbReference type="FunFam" id="3.90.1440.10:FF:000001">
    <property type="entry name" value="Preprotein translocase subunit SecA"/>
    <property type="match status" value="1"/>
</dbReference>
<evidence type="ECO:0000259" key="17">
    <source>
        <dbReference type="PROSITE" id="PS51192"/>
    </source>
</evidence>
<dbReference type="Pfam" id="PF01043">
    <property type="entry name" value="SecA_PP_bind"/>
    <property type="match status" value="1"/>
</dbReference>
<evidence type="ECO:0000256" key="15">
    <source>
        <dbReference type="HAMAP-Rule" id="MF_01382"/>
    </source>
</evidence>
<evidence type="ECO:0000256" key="4">
    <source>
        <dbReference type="ARBA" id="ARBA00022475"/>
    </source>
</evidence>
<dbReference type="SUPFAM" id="SSF81767">
    <property type="entry name" value="Pre-protein crosslinking domain of SecA"/>
    <property type="match status" value="1"/>
</dbReference>
<comment type="subunit">
    <text evidence="15">Monomer and homodimer. Part of the essential Sec protein translocation apparatus which comprises SecA, SecYEG and auxiliary proteins SecDF-YajC and YidC.</text>
</comment>
<keyword evidence="12 15" id="KW-1278">Translocase</keyword>
<dbReference type="KEGG" id="mflg:ABS361_21130"/>
<feature type="binding site" evidence="15">
    <location>
        <position position="524"/>
    </location>
    <ligand>
        <name>ATP</name>
        <dbReference type="ChEBI" id="CHEBI:30616"/>
    </ligand>
</feature>
<dbReference type="RefSeq" id="WP_407049576.1">
    <property type="nucleotide sequence ID" value="NZ_CP158568.1"/>
</dbReference>
<keyword evidence="8 15" id="KW-0547">Nucleotide-binding</keyword>
<dbReference type="PRINTS" id="PR00906">
    <property type="entry name" value="SECA"/>
</dbReference>
<dbReference type="GO" id="GO:0065002">
    <property type="term" value="P:intracellular protein transmembrane transport"/>
    <property type="evidence" value="ECO:0007669"/>
    <property type="project" value="UniProtKB-UniRule"/>
</dbReference>
<keyword evidence="7" id="KW-0479">Metal-binding</keyword>
<dbReference type="PROSITE" id="PS51196">
    <property type="entry name" value="SECA_MOTOR_DEAD"/>
    <property type="match status" value="1"/>
</dbReference>
<comment type="catalytic activity">
    <reaction evidence="15">
        <text>ATP + H2O + cellular proteinSide 1 = ADP + phosphate + cellular proteinSide 2.</text>
        <dbReference type="EC" id="7.4.2.8"/>
    </reaction>
</comment>
<dbReference type="SMART" id="SM00958">
    <property type="entry name" value="SecA_PP_bind"/>
    <property type="match status" value="1"/>
</dbReference>
<keyword evidence="9" id="KW-0862">Zinc</keyword>
<evidence type="ECO:0000256" key="14">
    <source>
        <dbReference type="ARBA" id="ARBA00023136"/>
    </source>
</evidence>
<dbReference type="InterPro" id="IPR011115">
    <property type="entry name" value="SecA_DEAD"/>
</dbReference>
<feature type="binding site" evidence="15">
    <location>
        <begin position="107"/>
        <end position="111"/>
    </location>
    <ligand>
        <name>ATP</name>
        <dbReference type="ChEBI" id="CHEBI:30616"/>
    </ligand>
</feature>
<dbReference type="PANTHER" id="PTHR30612">
    <property type="entry name" value="SECA INNER MEMBRANE COMPONENT OF SEC PROTEIN SECRETION SYSTEM"/>
    <property type="match status" value="1"/>
</dbReference>
<dbReference type="SUPFAM" id="SSF81886">
    <property type="entry name" value="Helical scaffold and wing domains of SecA"/>
    <property type="match status" value="1"/>
</dbReference>
<dbReference type="Pfam" id="PF07517">
    <property type="entry name" value="SecA_DEAD"/>
    <property type="match status" value="1"/>
</dbReference>
<dbReference type="Gene3D" id="3.90.1440.10">
    <property type="entry name" value="SecA, preprotein cross-linking domain"/>
    <property type="match status" value="1"/>
</dbReference>
<dbReference type="PANTHER" id="PTHR30612:SF0">
    <property type="entry name" value="CHLOROPLAST PROTEIN-TRANSPORTING ATPASE"/>
    <property type="match status" value="1"/>
</dbReference>
<dbReference type="EC" id="7.4.2.8" evidence="15"/>
<sequence length="943" mass="104536">MLGLGNFAKKLFGSSNDRKVKAYRPRVAAINALEPELAALSDEALKARTAAFREQLANGATLDDLLVPAFATVREAAKRAIGQRHFDVQLIGGMVLHDGKIAEMKTGEGKTLVATLATYLNALAGKGVHVVTVNDYLASRDAEWMGRVYGFLGLTTGVIVHGLDDEQRKAAYACDITYGTNNELGFDYLRDNMKYDFAQMVQRGHAYAIVDEVDSILIDEARTPLIISGPLDDRSDLYNAIDAFIPSLKPKQDFEVDEKQRTVSFTEVGTETIERALEAAGLLKGDNLYDVENVTVVHHVNQALRAHTLFQRDKDYIVKNGEVVIIDEFTGRMMPGRRYSEGLHQALEAKEKVQIQPENQTLASITFQNYFRMYGKLAGMTGTALTEADEFLDIYGLEVLEIPTNIGVARIDDDDEVYRTNAEKYRAIIRLIEECHGRGQPILVGTTSIEKSELLAEELKKKGYRQLDVADPKAMRAVYAGSNGEKVFTVLNARYHEQEAAIVSQAGVPGAITIATNMAGRGTDIQLGGNADMRIRYELSEVPESPERDAAAQAIRAEVARLKAEALAAGGLYVLGTERHESRRIDNQLRGRSGRQGDPGHSKFFLSLQDDLMRIFGTDRMDGMLQKLGLKEDEAIVHPWINKALEKAQQKVEARNFDIRKNILKFDNVMNDQRKVVFEQRLELMDGAIVRETVTGMRHDTISAVVRKHIPENAYPEQWDTAGLKVEVGEALALDLPVDIWAKEEGIAEEEVIHRITEAGDAIMADKEARFGAEVMSYIEKAVLLQTLDQLWREHLVTLDHLRQVIGFRGYAQRDPLNEYKTEAFTLFEAMLTNLRQAVTAQLMRVELVQQDATLETPELPPMQGHHLDPMSGTDEFGGAMPVGGAFGADPFATARAQLGDGDQMVAEAIDPNDPTTWGKVSRNAPCPCGSGKKYKHCHGTFA</sequence>
<dbReference type="Pfam" id="PF21090">
    <property type="entry name" value="P-loop_SecA"/>
    <property type="match status" value="1"/>
</dbReference>
<dbReference type="GO" id="GO:0017038">
    <property type="term" value="P:protein import"/>
    <property type="evidence" value="ECO:0007669"/>
    <property type="project" value="InterPro"/>
</dbReference>
<dbReference type="GO" id="GO:0005829">
    <property type="term" value="C:cytosol"/>
    <property type="evidence" value="ECO:0007669"/>
    <property type="project" value="TreeGrafter"/>
</dbReference>
<dbReference type="InterPro" id="IPR000185">
    <property type="entry name" value="SecA"/>
</dbReference>
<evidence type="ECO:0000259" key="18">
    <source>
        <dbReference type="PROSITE" id="PS51194"/>
    </source>
</evidence>
<dbReference type="Gene3D" id="3.10.450.50">
    <property type="match status" value="1"/>
</dbReference>
<dbReference type="GO" id="GO:0043952">
    <property type="term" value="P:protein transport by the Sec complex"/>
    <property type="evidence" value="ECO:0007669"/>
    <property type="project" value="TreeGrafter"/>
</dbReference>
<dbReference type="Pfam" id="PF02810">
    <property type="entry name" value="SEC-C"/>
    <property type="match status" value="1"/>
</dbReference>
<protein>
    <recommendedName>
        <fullName evidence="15 16">Protein translocase subunit SecA</fullName>
        <ecNumber evidence="15">7.4.2.8</ecNumber>
    </recommendedName>
</protein>
<evidence type="ECO:0000256" key="8">
    <source>
        <dbReference type="ARBA" id="ARBA00022741"/>
    </source>
</evidence>
<dbReference type="CDD" id="cd17928">
    <property type="entry name" value="DEXDc_SecA"/>
    <property type="match status" value="1"/>
</dbReference>
<organism evidence="20">
    <name type="scientific">Methyloraptor flagellatus</name>
    <dbReference type="NCBI Taxonomy" id="3162530"/>
    <lineage>
        <taxon>Bacteria</taxon>
        <taxon>Pseudomonadati</taxon>
        <taxon>Pseudomonadota</taxon>
        <taxon>Alphaproteobacteria</taxon>
        <taxon>Hyphomicrobiales</taxon>
        <taxon>Ancalomicrobiaceae</taxon>
        <taxon>Methyloraptor</taxon>
    </lineage>
</organism>
<evidence type="ECO:0000256" key="6">
    <source>
        <dbReference type="ARBA" id="ARBA00022519"/>
    </source>
</evidence>
<dbReference type="InterPro" id="IPR020937">
    <property type="entry name" value="SecA_CS"/>
</dbReference>
<keyword evidence="13 15" id="KW-0811">Translocation</keyword>
<dbReference type="NCBIfam" id="TIGR00963">
    <property type="entry name" value="secA"/>
    <property type="match status" value="1"/>
</dbReference>
<dbReference type="HAMAP" id="MF_01382">
    <property type="entry name" value="SecA"/>
    <property type="match status" value="1"/>
</dbReference>
<accession>A0AAU7X9S2</accession>
<dbReference type="InterPro" id="IPR001650">
    <property type="entry name" value="Helicase_C-like"/>
</dbReference>
<keyword evidence="11 15" id="KW-0653">Protein transport</keyword>
<dbReference type="NCBIfam" id="NF009538">
    <property type="entry name" value="PRK12904.1"/>
    <property type="match status" value="1"/>
</dbReference>
<dbReference type="AlphaFoldDB" id="A0AAU7X9S2"/>
<dbReference type="GO" id="GO:0006605">
    <property type="term" value="P:protein targeting"/>
    <property type="evidence" value="ECO:0007669"/>
    <property type="project" value="UniProtKB-UniRule"/>
</dbReference>
<keyword evidence="5 15" id="KW-0963">Cytoplasm</keyword>